<feature type="compositionally biased region" description="Acidic residues" evidence="1">
    <location>
        <begin position="205"/>
        <end position="215"/>
    </location>
</feature>
<organism evidence="2">
    <name type="scientific">Helicotheca tamesis</name>
    <dbReference type="NCBI Taxonomy" id="374047"/>
    <lineage>
        <taxon>Eukaryota</taxon>
        <taxon>Sar</taxon>
        <taxon>Stramenopiles</taxon>
        <taxon>Ochrophyta</taxon>
        <taxon>Bacillariophyta</taxon>
        <taxon>Mediophyceae</taxon>
        <taxon>Lithodesmiophycidae</taxon>
        <taxon>Lithodesmiales</taxon>
        <taxon>Lithodesmiaceae</taxon>
        <taxon>Helicotheca</taxon>
    </lineage>
</organism>
<evidence type="ECO:0008006" key="3">
    <source>
        <dbReference type="Google" id="ProtNLM"/>
    </source>
</evidence>
<feature type="region of interest" description="Disordered" evidence="1">
    <location>
        <begin position="66"/>
        <end position="238"/>
    </location>
</feature>
<feature type="compositionally biased region" description="Basic and acidic residues" evidence="1">
    <location>
        <begin position="134"/>
        <end position="143"/>
    </location>
</feature>
<accession>A0A7S2DWJ9</accession>
<feature type="compositionally biased region" description="Low complexity" evidence="1">
    <location>
        <begin position="227"/>
        <end position="236"/>
    </location>
</feature>
<feature type="region of interest" description="Disordered" evidence="1">
    <location>
        <begin position="303"/>
        <end position="329"/>
    </location>
</feature>
<dbReference type="AlphaFoldDB" id="A0A7S2DWJ9"/>
<proteinExistence type="predicted"/>
<name>A0A7S2DWJ9_9STRA</name>
<feature type="compositionally biased region" description="Polar residues" evidence="1">
    <location>
        <begin position="148"/>
        <end position="158"/>
    </location>
</feature>
<dbReference type="EMBL" id="HBGV01000516">
    <property type="protein sequence ID" value="CAD9466452.1"/>
    <property type="molecule type" value="Transcribed_RNA"/>
</dbReference>
<evidence type="ECO:0000313" key="2">
    <source>
        <dbReference type="EMBL" id="CAD9466452.1"/>
    </source>
</evidence>
<feature type="compositionally biased region" description="Basic and acidic residues" evidence="1">
    <location>
        <begin position="164"/>
        <end position="175"/>
    </location>
</feature>
<sequence length="329" mass="37839">MTAELQTTESDGDTWVEAKAILDESTKEMRSYFWSRNTQERVWDKPPPNAGKVVWWEQIVEYDSEQKPQHLKIVSTSSGEEKKKKNLSPLRKRNVSPKREEIIESKTPPKYHDKKKRFPLRKLVAPAPRSQSPKGDRHRHEPAKSAPPSKTTKPLTSSGDEDSKEVGPTEIKEQIASRSTPRRTTRGDGGGGIDLRDSLPPPDGGEYDYEYEENESETKDKFKAKPSTTVKSGGTKLKTKTLDDGDVWVEAQVLLNEKKGTIRSYFYSKKTKKRVWDEPPSGAGEVIYLKDVKRVYMRNKRHHWRRESNENDDKRKKAGERVSCRKVRM</sequence>
<evidence type="ECO:0000256" key="1">
    <source>
        <dbReference type="SAM" id="MobiDB-lite"/>
    </source>
</evidence>
<gene>
    <name evidence="2" type="ORF">HTAM1171_LOCUS349</name>
</gene>
<feature type="compositionally biased region" description="Basic residues" evidence="1">
    <location>
        <begin position="84"/>
        <end position="96"/>
    </location>
</feature>
<reference evidence="2" key="1">
    <citation type="submission" date="2021-01" db="EMBL/GenBank/DDBJ databases">
        <authorList>
            <person name="Corre E."/>
            <person name="Pelletier E."/>
            <person name="Niang G."/>
            <person name="Scheremetjew M."/>
            <person name="Finn R."/>
            <person name="Kale V."/>
            <person name="Holt S."/>
            <person name="Cochrane G."/>
            <person name="Meng A."/>
            <person name="Brown T."/>
            <person name="Cohen L."/>
        </authorList>
    </citation>
    <scope>NUCLEOTIDE SEQUENCE</scope>
    <source>
        <strain evidence="2">CCMP826</strain>
    </source>
</reference>
<feature type="compositionally biased region" description="Basic and acidic residues" evidence="1">
    <location>
        <begin position="306"/>
        <end position="323"/>
    </location>
</feature>
<protein>
    <recommendedName>
        <fullName evidence="3">WW domain-containing protein</fullName>
    </recommendedName>
</protein>